<keyword evidence="4" id="KW-1003">Cell membrane</keyword>
<evidence type="ECO:0000256" key="5">
    <source>
        <dbReference type="ARBA" id="ARBA00022617"/>
    </source>
</evidence>
<evidence type="ECO:0000256" key="13">
    <source>
        <dbReference type="SAM" id="Phobius"/>
    </source>
</evidence>
<organism evidence="15 16">
    <name type="scientific">Pseudomonas gregormendelii</name>
    <dbReference type="NCBI Taxonomy" id="1628277"/>
    <lineage>
        <taxon>Bacteria</taxon>
        <taxon>Pseudomonadati</taxon>
        <taxon>Pseudomonadota</taxon>
        <taxon>Gammaproteobacteria</taxon>
        <taxon>Pseudomonadales</taxon>
        <taxon>Pseudomonadaceae</taxon>
        <taxon>Pseudomonas</taxon>
    </lineage>
</organism>
<evidence type="ECO:0000256" key="4">
    <source>
        <dbReference type="ARBA" id="ARBA00022475"/>
    </source>
</evidence>
<evidence type="ECO:0000259" key="14">
    <source>
        <dbReference type="Pfam" id="PF01292"/>
    </source>
</evidence>
<gene>
    <name evidence="15" type="ORF">IMW75_12900</name>
</gene>
<dbReference type="Proteomes" id="UP000772591">
    <property type="component" value="Unassembled WGS sequence"/>
</dbReference>
<comment type="caution">
    <text evidence="15">The sequence shown here is derived from an EMBL/GenBank/DDBJ whole genome shotgun (WGS) entry which is preliminary data.</text>
</comment>
<keyword evidence="6 13" id="KW-0812">Transmembrane</keyword>
<protein>
    <submittedName>
        <fullName evidence="15">Cytochrome b/b6 domain-containing protein</fullName>
    </submittedName>
</protein>
<dbReference type="PANTHER" id="PTHR30529">
    <property type="entry name" value="CYTOCHROME B561"/>
    <property type="match status" value="1"/>
</dbReference>
<dbReference type="PANTHER" id="PTHR30529:SF1">
    <property type="entry name" value="CYTOCHROME B561 HOMOLOG 2"/>
    <property type="match status" value="1"/>
</dbReference>
<evidence type="ECO:0000256" key="8">
    <source>
        <dbReference type="ARBA" id="ARBA00022982"/>
    </source>
</evidence>
<evidence type="ECO:0000256" key="10">
    <source>
        <dbReference type="ARBA" id="ARBA00023004"/>
    </source>
</evidence>
<evidence type="ECO:0000256" key="1">
    <source>
        <dbReference type="ARBA" id="ARBA00001970"/>
    </source>
</evidence>
<keyword evidence="11 13" id="KW-0472">Membrane</keyword>
<accession>A0ABS3AG80</accession>
<reference evidence="15 16" key="1">
    <citation type="journal article" date="2021" name="Int. J. Syst. Evol. Microbiol.">
        <title>Pseudomonas piscium sp. nov., Pseudomonas pisciculturae sp. nov., Pseudomonas mucoides sp. nov. and Pseudomonas neuropathica sp. nov. isolated from rainbow trout.</title>
        <authorList>
            <person name="Duman M."/>
            <person name="Mulet M."/>
            <person name="Altun S."/>
            <person name="Saticioglu I.B."/>
            <person name="Gomila M."/>
            <person name="Lalucat J."/>
            <person name="Garcia-Valdes E."/>
        </authorList>
    </citation>
    <scope>NUCLEOTIDE SEQUENCE [LARGE SCALE GENOMIC DNA]</scope>
    <source>
        <strain evidence="15 16">LMG 28632</strain>
    </source>
</reference>
<keyword evidence="7" id="KW-0479">Metal-binding</keyword>
<keyword evidence="10" id="KW-0408">Iron</keyword>
<feature type="transmembrane region" description="Helical" evidence="13">
    <location>
        <begin position="133"/>
        <end position="154"/>
    </location>
</feature>
<keyword evidence="16" id="KW-1185">Reference proteome</keyword>
<dbReference type="InterPro" id="IPR016174">
    <property type="entry name" value="Di-haem_cyt_TM"/>
</dbReference>
<sequence length="171" mass="18577">MRLIAYSTPRVLLHWIFALVIIWATVSGFGNAMLDLPDALSDGINFINVSLTAVLIPLFALRIYFALAHPVAHAPDEGNQVLVKAGHLGLYVMTALVLGTGVLMMERPINVFALMLIPQPLTEPLLTSFFNTVHKACCVVLALLVAGHVAAVAVHHRCGHPLLQRMSLRLS</sequence>
<comment type="similarity">
    <text evidence="12">Belongs to the cytochrome b561 family.</text>
</comment>
<feature type="transmembrane region" description="Helical" evidence="13">
    <location>
        <begin position="88"/>
        <end position="105"/>
    </location>
</feature>
<keyword evidence="5" id="KW-0349">Heme</keyword>
<dbReference type="InterPro" id="IPR052168">
    <property type="entry name" value="Cytochrome_b561_oxidase"/>
</dbReference>
<evidence type="ECO:0000256" key="12">
    <source>
        <dbReference type="ARBA" id="ARBA00037975"/>
    </source>
</evidence>
<feature type="transmembrane region" description="Helical" evidence="13">
    <location>
        <begin position="12"/>
        <end position="34"/>
    </location>
</feature>
<evidence type="ECO:0000256" key="3">
    <source>
        <dbReference type="ARBA" id="ARBA00022448"/>
    </source>
</evidence>
<keyword evidence="9 13" id="KW-1133">Transmembrane helix</keyword>
<dbReference type="Pfam" id="PF01292">
    <property type="entry name" value="Ni_hydr_CYTB"/>
    <property type="match status" value="1"/>
</dbReference>
<keyword evidence="8" id="KW-0249">Electron transport</keyword>
<comment type="cofactor">
    <cofactor evidence="1">
        <name>heme b</name>
        <dbReference type="ChEBI" id="CHEBI:60344"/>
    </cofactor>
</comment>
<evidence type="ECO:0000256" key="7">
    <source>
        <dbReference type="ARBA" id="ARBA00022723"/>
    </source>
</evidence>
<dbReference type="SUPFAM" id="SSF81342">
    <property type="entry name" value="Transmembrane di-heme cytochromes"/>
    <property type="match status" value="1"/>
</dbReference>
<comment type="subcellular location">
    <subcellularLocation>
        <location evidence="2">Cell membrane</location>
        <topology evidence="2">Multi-pass membrane protein</topology>
    </subcellularLocation>
</comment>
<feature type="transmembrane region" description="Helical" evidence="13">
    <location>
        <begin position="46"/>
        <end position="67"/>
    </location>
</feature>
<evidence type="ECO:0000256" key="2">
    <source>
        <dbReference type="ARBA" id="ARBA00004651"/>
    </source>
</evidence>
<dbReference type="RefSeq" id="WP_205892807.1">
    <property type="nucleotide sequence ID" value="NZ_JADEVO010000015.1"/>
</dbReference>
<evidence type="ECO:0000313" key="16">
    <source>
        <dbReference type="Proteomes" id="UP000772591"/>
    </source>
</evidence>
<name>A0ABS3AG80_9PSED</name>
<feature type="domain" description="Cytochrome b561 bacterial/Ni-hydrogenase" evidence="14">
    <location>
        <begin position="6"/>
        <end position="166"/>
    </location>
</feature>
<evidence type="ECO:0000313" key="15">
    <source>
        <dbReference type="EMBL" id="MBN3966170.1"/>
    </source>
</evidence>
<dbReference type="EMBL" id="JADEVO010000015">
    <property type="protein sequence ID" value="MBN3966170.1"/>
    <property type="molecule type" value="Genomic_DNA"/>
</dbReference>
<keyword evidence="3" id="KW-0813">Transport</keyword>
<dbReference type="InterPro" id="IPR011577">
    <property type="entry name" value="Cyt_b561_bac/Ni-Hgenase"/>
</dbReference>
<evidence type="ECO:0000256" key="9">
    <source>
        <dbReference type="ARBA" id="ARBA00022989"/>
    </source>
</evidence>
<proteinExistence type="inferred from homology"/>
<evidence type="ECO:0000256" key="6">
    <source>
        <dbReference type="ARBA" id="ARBA00022692"/>
    </source>
</evidence>
<evidence type="ECO:0000256" key="11">
    <source>
        <dbReference type="ARBA" id="ARBA00023136"/>
    </source>
</evidence>